<dbReference type="CDD" id="cd12337">
    <property type="entry name" value="RRM1_SRSF4_like"/>
    <property type="match status" value="1"/>
</dbReference>
<dbReference type="EMBL" id="KB095811">
    <property type="protein sequence ID" value="ESO12989.1"/>
    <property type="molecule type" value="Genomic_DNA"/>
</dbReference>
<dbReference type="CTD" id="20213308"/>
<dbReference type="EnsemblMetazoa" id="HelroT62111">
    <property type="protein sequence ID" value="HelroP62111"/>
    <property type="gene ID" value="HelroG62111"/>
</dbReference>
<dbReference type="AlphaFoldDB" id="T1FWW0"/>
<evidence type="ECO:0000259" key="4">
    <source>
        <dbReference type="PROSITE" id="PS50102"/>
    </source>
</evidence>
<dbReference type="GO" id="GO:0003729">
    <property type="term" value="F:mRNA binding"/>
    <property type="evidence" value="ECO:0000318"/>
    <property type="project" value="GO_Central"/>
</dbReference>
<dbReference type="OMA" id="HEMNGNK"/>
<feature type="domain" description="RRM" evidence="4">
    <location>
        <begin position="116"/>
        <end position="189"/>
    </location>
</feature>
<gene>
    <name evidence="6" type="primary">20213308</name>
    <name evidence="5" type="ORF">HELRODRAFT_62111</name>
</gene>
<dbReference type="Pfam" id="PF00076">
    <property type="entry name" value="RRM_1"/>
    <property type="match status" value="2"/>
</dbReference>
<feature type="compositionally biased region" description="Basic residues" evidence="3">
    <location>
        <begin position="194"/>
        <end position="209"/>
    </location>
</feature>
<evidence type="ECO:0000256" key="1">
    <source>
        <dbReference type="ARBA" id="ARBA00022884"/>
    </source>
</evidence>
<reference evidence="5 7" key="2">
    <citation type="journal article" date="2013" name="Nature">
        <title>Insights into bilaterian evolution from three spiralian genomes.</title>
        <authorList>
            <person name="Simakov O."/>
            <person name="Marletaz F."/>
            <person name="Cho S.J."/>
            <person name="Edsinger-Gonzales E."/>
            <person name="Havlak P."/>
            <person name="Hellsten U."/>
            <person name="Kuo D.H."/>
            <person name="Larsson T."/>
            <person name="Lv J."/>
            <person name="Arendt D."/>
            <person name="Savage R."/>
            <person name="Osoegawa K."/>
            <person name="de Jong P."/>
            <person name="Grimwood J."/>
            <person name="Chapman J.A."/>
            <person name="Shapiro H."/>
            <person name="Aerts A."/>
            <person name="Otillar R.P."/>
            <person name="Terry A.Y."/>
            <person name="Boore J.L."/>
            <person name="Grigoriev I.V."/>
            <person name="Lindberg D.R."/>
            <person name="Seaver E.C."/>
            <person name="Weisblat D.A."/>
            <person name="Putnam N.H."/>
            <person name="Rokhsar D.S."/>
        </authorList>
    </citation>
    <scope>NUCLEOTIDE SEQUENCE</scope>
</reference>
<dbReference type="GO" id="GO:0005634">
    <property type="term" value="C:nucleus"/>
    <property type="evidence" value="ECO:0000318"/>
    <property type="project" value="GO_Central"/>
</dbReference>
<dbReference type="SMART" id="SM00360">
    <property type="entry name" value="RRM"/>
    <property type="match status" value="2"/>
</dbReference>
<evidence type="ECO:0000313" key="6">
    <source>
        <dbReference type="EnsemblMetazoa" id="HelroP62111"/>
    </source>
</evidence>
<dbReference type="Gene3D" id="3.30.70.330">
    <property type="match status" value="2"/>
</dbReference>
<dbReference type="eggNOG" id="KOG0106">
    <property type="taxonomic scope" value="Eukaryota"/>
</dbReference>
<proteinExistence type="predicted"/>
<dbReference type="InParanoid" id="T1FWW0"/>
<dbReference type="OrthoDB" id="1099063at2759"/>
<dbReference type="PROSITE" id="PS50102">
    <property type="entry name" value="RRM"/>
    <property type="match status" value="2"/>
</dbReference>
<dbReference type="InterPro" id="IPR050374">
    <property type="entry name" value="RRT5_SRSF_SR"/>
</dbReference>
<evidence type="ECO:0000313" key="7">
    <source>
        <dbReference type="Proteomes" id="UP000015101"/>
    </source>
</evidence>
<dbReference type="RefSeq" id="XP_009009709.1">
    <property type="nucleotide sequence ID" value="XM_009011461.1"/>
</dbReference>
<evidence type="ECO:0000256" key="3">
    <source>
        <dbReference type="SAM" id="MobiDB-lite"/>
    </source>
</evidence>
<feature type="region of interest" description="Disordered" evidence="3">
    <location>
        <begin position="188"/>
        <end position="209"/>
    </location>
</feature>
<dbReference type="STRING" id="6412.T1FWW0"/>
<protein>
    <recommendedName>
        <fullName evidence="4">RRM domain-containing protein</fullName>
    </recommendedName>
</protein>
<dbReference type="SUPFAM" id="SSF54928">
    <property type="entry name" value="RNA-binding domain, RBD"/>
    <property type="match status" value="1"/>
</dbReference>
<organism evidence="6 7">
    <name type="scientific">Helobdella robusta</name>
    <name type="common">Californian leech</name>
    <dbReference type="NCBI Taxonomy" id="6412"/>
    <lineage>
        <taxon>Eukaryota</taxon>
        <taxon>Metazoa</taxon>
        <taxon>Spiralia</taxon>
        <taxon>Lophotrochozoa</taxon>
        <taxon>Annelida</taxon>
        <taxon>Clitellata</taxon>
        <taxon>Hirudinea</taxon>
        <taxon>Rhynchobdellida</taxon>
        <taxon>Glossiphoniidae</taxon>
        <taxon>Helobdella</taxon>
    </lineage>
</organism>
<dbReference type="GO" id="GO:0005737">
    <property type="term" value="C:cytoplasm"/>
    <property type="evidence" value="ECO:0000318"/>
    <property type="project" value="GO_Central"/>
</dbReference>
<dbReference type="InterPro" id="IPR000504">
    <property type="entry name" value="RRM_dom"/>
</dbReference>
<evidence type="ECO:0000256" key="2">
    <source>
        <dbReference type="PROSITE-ProRule" id="PRU00176"/>
    </source>
</evidence>
<dbReference type="EMBL" id="AMQM01000275">
    <property type="status" value="NOT_ANNOTATED_CDS"/>
    <property type="molecule type" value="Genomic_DNA"/>
</dbReference>
<dbReference type="PANTHER" id="PTHR23003:SF51">
    <property type="entry name" value="SERINE-ARGININE PROTEIN 55"/>
    <property type="match status" value="1"/>
</dbReference>
<sequence>MAHRVYLGRLPATVRQRDIERFFEGYGKVHDIVLKNGFGFLEFEDGRDAEEAVNDLNGKSLLGERLILVQHANSSVHRNNNRRPARGDRLLSNLFVIYLSGWGAGGSYGPPTRTEYRVRIENLSSRCNWQDLKEYLNKTGEVCFCDCNNRRMNEGVAEFATLGDMKNVITKLNGKEFFGRTIRIIDDRDGSRSNSRKRSYSKSRSRSPY</sequence>
<dbReference type="InterPro" id="IPR012677">
    <property type="entry name" value="Nucleotide-bd_a/b_plait_sf"/>
</dbReference>
<dbReference type="PANTHER" id="PTHR23003">
    <property type="entry name" value="RNA RECOGNITION MOTIF RRM DOMAIN CONTAINING PROTEIN"/>
    <property type="match status" value="1"/>
</dbReference>
<accession>T1FWW0</accession>
<dbReference type="GeneID" id="20213308"/>
<keyword evidence="1 2" id="KW-0694">RNA-binding</keyword>
<feature type="domain" description="RRM" evidence="4">
    <location>
        <begin position="3"/>
        <end position="74"/>
    </location>
</feature>
<evidence type="ECO:0000313" key="5">
    <source>
        <dbReference type="EMBL" id="ESO12989.1"/>
    </source>
</evidence>
<dbReference type="InterPro" id="IPR035979">
    <property type="entry name" value="RBD_domain_sf"/>
</dbReference>
<name>T1FWW0_HELRO</name>
<reference evidence="6" key="3">
    <citation type="submission" date="2015-06" db="UniProtKB">
        <authorList>
            <consortium name="EnsemblMetazoa"/>
        </authorList>
    </citation>
    <scope>IDENTIFICATION</scope>
</reference>
<dbReference type="Proteomes" id="UP000015101">
    <property type="component" value="Unassembled WGS sequence"/>
</dbReference>
<reference evidence="7" key="1">
    <citation type="submission" date="2012-12" db="EMBL/GenBank/DDBJ databases">
        <authorList>
            <person name="Hellsten U."/>
            <person name="Grimwood J."/>
            <person name="Chapman J.A."/>
            <person name="Shapiro H."/>
            <person name="Aerts A."/>
            <person name="Otillar R.P."/>
            <person name="Terry A.Y."/>
            <person name="Boore J.L."/>
            <person name="Simakov O."/>
            <person name="Marletaz F."/>
            <person name="Cho S.-J."/>
            <person name="Edsinger-Gonzales E."/>
            <person name="Havlak P."/>
            <person name="Kuo D.-H."/>
            <person name="Larsson T."/>
            <person name="Lv J."/>
            <person name="Arendt D."/>
            <person name="Savage R."/>
            <person name="Osoegawa K."/>
            <person name="de Jong P."/>
            <person name="Lindberg D.R."/>
            <person name="Seaver E.C."/>
            <person name="Weisblat D.A."/>
            <person name="Putnam N.H."/>
            <person name="Grigoriev I.V."/>
            <person name="Rokhsar D.S."/>
        </authorList>
    </citation>
    <scope>NUCLEOTIDE SEQUENCE</scope>
</reference>
<keyword evidence="7" id="KW-1185">Reference proteome</keyword>
<dbReference type="KEGG" id="hro:HELRODRAFT_62111"/>
<dbReference type="HOGENOM" id="CLU_012062_34_2_1"/>